<gene>
    <name evidence="2" type="ORF">OE647_08585</name>
</gene>
<dbReference type="Proteomes" id="UP001652503">
    <property type="component" value="Unassembled WGS sequence"/>
</dbReference>
<dbReference type="Pfam" id="PF07045">
    <property type="entry name" value="DUF1330"/>
    <property type="match status" value="1"/>
</dbReference>
<dbReference type="PANTHER" id="PTHR41521">
    <property type="match status" value="1"/>
</dbReference>
<evidence type="ECO:0000313" key="3">
    <source>
        <dbReference type="Proteomes" id="UP001652503"/>
    </source>
</evidence>
<evidence type="ECO:0000259" key="1">
    <source>
        <dbReference type="Pfam" id="PF07045"/>
    </source>
</evidence>
<dbReference type="Gene3D" id="3.30.70.100">
    <property type="match status" value="1"/>
</dbReference>
<comment type="caution">
    <text evidence="2">The sequence shown here is derived from an EMBL/GenBank/DDBJ whole genome shotgun (WGS) entry which is preliminary data.</text>
</comment>
<organism evidence="2 3">
    <name type="scientific">Albidovulum sediminicola</name>
    <dbReference type="NCBI Taxonomy" id="2984331"/>
    <lineage>
        <taxon>Bacteria</taxon>
        <taxon>Pseudomonadati</taxon>
        <taxon>Pseudomonadota</taxon>
        <taxon>Alphaproteobacteria</taxon>
        <taxon>Rhodobacterales</taxon>
        <taxon>Paracoccaceae</taxon>
        <taxon>Albidovulum</taxon>
    </lineage>
</organism>
<protein>
    <submittedName>
        <fullName evidence="2">DUF1330 domain-containing protein</fullName>
    </submittedName>
</protein>
<keyword evidence="3" id="KW-1185">Reference proteome</keyword>
<evidence type="ECO:0000313" key="2">
    <source>
        <dbReference type="EMBL" id="MCV2864789.1"/>
    </source>
</evidence>
<dbReference type="SUPFAM" id="SSF54909">
    <property type="entry name" value="Dimeric alpha+beta barrel"/>
    <property type="match status" value="1"/>
</dbReference>
<sequence>MRALAIFLETIHDMDGFEAYRSKVMPTIEAFGGRFLVRGGKWTTLEGAWSHERMAVLEFPSREAAEGWYNSPAYQAIVHDRLNNATCHALIVDAAY</sequence>
<dbReference type="InterPro" id="IPR011008">
    <property type="entry name" value="Dimeric_a/b-barrel"/>
</dbReference>
<dbReference type="EMBL" id="JAOWLA010000006">
    <property type="protein sequence ID" value="MCV2864789.1"/>
    <property type="molecule type" value="Genomic_DNA"/>
</dbReference>
<accession>A0ABT2Z0W7</accession>
<dbReference type="PANTHER" id="PTHR41521:SF4">
    <property type="entry name" value="BLR0684 PROTEIN"/>
    <property type="match status" value="1"/>
</dbReference>
<name>A0ABT2Z0W7_9RHOB</name>
<reference evidence="2 3" key="1">
    <citation type="submission" date="2022-10" db="EMBL/GenBank/DDBJ databases">
        <title>Defluviimonas sp. nov., isolated from ocean surface water.</title>
        <authorList>
            <person name="He W."/>
            <person name="Wang L."/>
            <person name="Zhang D.-F."/>
        </authorList>
    </citation>
    <scope>NUCLEOTIDE SEQUENCE [LARGE SCALE GENOMIC DNA]</scope>
    <source>
        <strain evidence="2 3">WL0075</strain>
    </source>
</reference>
<proteinExistence type="predicted"/>
<dbReference type="InterPro" id="IPR010753">
    <property type="entry name" value="DUF1330"/>
</dbReference>
<dbReference type="RefSeq" id="WP_263721301.1">
    <property type="nucleotide sequence ID" value="NZ_JAOWLA010000006.1"/>
</dbReference>
<feature type="domain" description="DUF1330" evidence="1">
    <location>
        <begin position="3"/>
        <end position="94"/>
    </location>
</feature>